<dbReference type="SUPFAM" id="SSF48264">
    <property type="entry name" value="Cytochrome P450"/>
    <property type="match status" value="1"/>
</dbReference>
<dbReference type="CDD" id="cd11069">
    <property type="entry name" value="CYP_FUM15-like"/>
    <property type="match status" value="1"/>
</dbReference>
<keyword evidence="12" id="KW-0472">Membrane</keyword>
<dbReference type="GO" id="GO:0005506">
    <property type="term" value="F:iron ion binding"/>
    <property type="evidence" value="ECO:0007669"/>
    <property type="project" value="InterPro"/>
</dbReference>
<keyword evidence="7 13" id="KW-0479">Metal-binding</keyword>
<evidence type="ECO:0000256" key="1">
    <source>
        <dbReference type="ARBA" id="ARBA00001971"/>
    </source>
</evidence>
<comment type="cofactor">
    <cofactor evidence="1 13">
        <name>heme</name>
        <dbReference type="ChEBI" id="CHEBI:30413"/>
    </cofactor>
</comment>
<dbReference type="InterPro" id="IPR001128">
    <property type="entry name" value="Cyt_P450"/>
</dbReference>
<dbReference type="GO" id="GO:0004497">
    <property type="term" value="F:monooxygenase activity"/>
    <property type="evidence" value="ECO:0007669"/>
    <property type="project" value="UniProtKB-KW"/>
</dbReference>
<evidence type="ECO:0000256" key="6">
    <source>
        <dbReference type="ARBA" id="ARBA00022692"/>
    </source>
</evidence>
<accession>A0A2A9N8W4</accession>
<dbReference type="GO" id="GO:0020037">
    <property type="term" value="F:heme binding"/>
    <property type="evidence" value="ECO:0007669"/>
    <property type="project" value="InterPro"/>
</dbReference>
<evidence type="ECO:0000256" key="9">
    <source>
        <dbReference type="ARBA" id="ARBA00023002"/>
    </source>
</evidence>
<evidence type="ECO:0000256" key="7">
    <source>
        <dbReference type="ARBA" id="ARBA00022723"/>
    </source>
</evidence>
<dbReference type="InterPro" id="IPR050121">
    <property type="entry name" value="Cytochrome_P450_monoxygenase"/>
</dbReference>
<sequence length="612" mass="68974">MSYLHIPTILHHLRFRSPLLSIPFPPPLTFTILLQETFFTLALYALYHFFSRPNSKFPQISGPPRETWFKGNLGQLFTSKGLPFHQELVDKYGGIARVYGFFGDEQLYISDPRALHSITVKEQDAFEETAVFIETNKTIFGPGLVATTGAQHKAQRKLVAPTFAVPHLRRLTPLFYNIAEKLATVLEHEVHQRDIQEATYTAATLDISEWMSRVALETVGRAVLGYSFDPLDSPHNNPYTSAVKELIPTLFSLSLVRQLAPFLSRLGPPSFRRKLVEWIPNGAVQRVKEMADVMHETAVSILKERRQGLEEESLQEVEEELEGKDIISVLLRENARASEGEKMSDRELTGQMTVLIFGAQDTTSSALSRILYMLAMNPEVQERVWEEVVTAIRTKGDRGEGEEGIGRLGYDEVSGLPWLDAVVKETLRLYPPVPFVRRTAVREVAVPYVAGSAQLGSNNMDNDNDESSIHEVSYVTIPKGTTIFVSILGSNRLEKVWGPDAKSWKPQRWIQMDGESMRRDKDTRLPGIYAGMMSFLGGGRSCVGYKFALIEIKIILVTLLTRFKFALAEEKGTEIVWNMSQIISPSVRNTVAGTEHKGMPLRVLPRRRVNEL</sequence>
<organism evidence="14 15">
    <name type="scientific">Amanita thiersii Skay4041</name>
    <dbReference type="NCBI Taxonomy" id="703135"/>
    <lineage>
        <taxon>Eukaryota</taxon>
        <taxon>Fungi</taxon>
        <taxon>Dikarya</taxon>
        <taxon>Basidiomycota</taxon>
        <taxon>Agaricomycotina</taxon>
        <taxon>Agaricomycetes</taxon>
        <taxon>Agaricomycetidae</taxon>
        <taxon>Agaricales</taxon>
        <taxon>Pluteineae</taxon>
        <taxon>Amanitaceae</taxon>
        <taxon>Amanita</taxon>
    </lineage>
</organism>
<dbReference type="GO" id="GO:0016020">
    <property type="term" value="C:membrane"/>
    <property type="evidence" value="ECO:0007669"/>
    <property type="project" value="UniProtKB-SubCell"/>
</dbReference>
<keyword evidence="5 13" id="KW-0349">Heme</keyword>
<dbReference type="Proteomes" id="UP000242287">
    <property type="component" value="Unassembled WGS sequence"/>
</dbReference>
<comment type="subcellular location">
    <subcellularLocation>
        <location evidence="2">Membrane</location>
    </subcellularLocation>
</comment>
<keyword evidence="9" id="KW-0560">Oxidoreductase</keyword>
<evidence type="ECO:0000313" key="14">
    <source>
        <dbReference type="EMBL" id="PFH46929.1"/>
    </source>
</evidence>
<protein>
    <recommendedName>
        <fullName evidence="16">Cytochrome P450</fullName>
    </recommendedName>
</protein>
<dbReference type="PANTHER" id="PTHR24305">
    <property type="entry name" value="CYTOCHROME P450"/>
    <property type="match status" value="1"/>
</dbReference>
<feature type="binding site" description="axial binding residue" evidence="13">
    <location>
        <position position="542"/>
    </location>
    <ligand>
        <name>heme</name>
        <dbReference type="ChEBI" id="CHEBI:30413"/>
    </ligand>
    <ligandPart>
        <name>Fe</name>
        <dbReference type="ChEBI" id="CHEBI:18248"/>
    </ligandPart>
</feature>
<dbReference type="InterPro" id="IPR002403">
    <property type="entry name" value="Cyt_P450_E_grp-IV"/>
</dbReference>
<comment type="similarity">
    <text evidence="4">Belongs to the cytochrome P450 family.</text>
</comment>
<dbReference type="Gene3D" id="1.10.630.10">
    <property type="entry name" value="Cytochrome P450"/>
    <property type="match status" value="1"/>
</dbReference>
<evidence type="ECO:0000256" key="4">
    <source>
        <dbReference type="ARBA" id="ARBA00010617"/>
    </source>
</evidence>
<dbReference type="STRING" id="703135.A0A2A9N8W4"/>
<dbReference type="PANTHER" id="PTHR24305:SF166">
    <property type="entry name" value="CYTOCHROME P450 12A4, MITOCHONDRIAL-RELATED"/>
    <property type="match status" value="1"/>
</dbReference>
<evidence type="ECO:0000256" key="11">
    <source>
        <dbReference type="ARBA" id="ARBA00023033"/>
    </source>
</evidence>
<dbReference type="AlphaFoldDB" id="A0A2A9N8W4"/>
<keyword evidence="6" id="KW-0812">Transmembrane</keyword>
<name>A0A2A9N8W4_9AGAR</name>
<comment type="pathway">
    <text evidence="3">Secondary metabolite biosynthesis; terpenoid biosynthesis.</text>
</comment>
<evidence type="ECO:0000256" key="5">
    <source>
        <dbReference type="ARBA" id="ARBA00022617"/>
    </source>
</evidence>
<dbReference type="EMBL" id="KZ302147">
    <property type="protein sequence ID" value="PFH46929.1"/>
    <property type="molecule type" value="Genomic_DNA"/>
</dbReference>
<keyword evidence="11" id="KW-0503">Monooxygenase</keyword>
<dbReference type="PRINTS" id="PR00465">
    <property type="entry name" value="EP450IV"/>
</dbReference>
<dbReference type="OrthoDB" id="1470350at2759"/>
<dbReference type="Pfam" id="PF00067">
    <property type="entry name" value="p450"/>
    <property type="match status" value="2"/>
</dbReference>
<keyword evidence="8" id="KW-1133">Transmembrane helix</keyword>
<evidence type="ECO:0000256" key="10">
    <source>
        <dbReference type="ARBA" id="ARBA00023004"/>
    </source>
</evidence>
<proteinExistence type="inferred from homology"/>
<dbReference type="InterPro" id="IPR036396">
    <property type="entry name" value="Cyt_P450_sf"/>
</dbReference>
<keyword evidence="15" id="KW-1185">Reference proteome</keyword>
<keyword evidence="10 13" id="KW-0408">Iron</keyword>
<dbReference type="GO" id="GO:0016705">
    <property type="term" value="F:oxidoreductase activity, acting on paired donors, with incorporation or reduction of molecular oxygen"/>
    <property type="evidence" value="ECO:0007669"/>
    <property type="project" value="InterPro"/>
</dbReference>
<evidence type="ECO:0000256" key="12">
    <source>
        <dbReference type="ARBA" id="ARBA00023136"/>
    </source>
</evidence>
<dbReference type="PRINTS" id="PR00385">
    <property type="entry name" value="P450"/>
</dbReference>
<gene>
    <name evidence="14" type="ORF">AMATHDRAFT_153366</name>
</gene>
<evidence type="ECO:0000256" key="13">
    <source>
        <dbReference type="PIRSR" id="PIRSR602403-1"/>
    </source>
</evidence>
<reference evidence="14 15" key="1">
    <citation type="submission" date="2014-02" db="EMBL/GenBank/DDBJ databases">
        <title>Transposable element dynamics among asymbiotic and ectomycorrhizal Amanita fungi.</title>
        <authorList>
            <consortium name="DOE Joint Genome Institute"/>
            <person name="Hess J."/>
            <person name="Skrede I."/>
            <person name="Wolfe B."/>
            <person name="LaButti K."/>
            <person name="Ohm R.A."/>
            <person name="Grigoriev I.V."/>
            <person name="Pringle A."/>
        </authorList>
    </citation>
    <scope>NUCLEOTIDE SEQUENCE [LARGE SCALE GENOMIC DNA]</scope>
    <source>
        <strain evidence="14 15">SKay4041</strain>
    </source>
</reference>
<evidence type="ECO:0008006" key="16">
    <source>
        <dbReference type="Google" id="ProtNLM"/>
    </source>
</evidence>
<evidence type="ECO:0000256" key="3">
    <source>
        <dbReference type="ARBA" id="ARBA00004721"/>
    </source>
</evidence>
<evidence type="ECO:0000256" key="8">
    <source>
        <dbReference type="ARBA" id="ARBA00022989"/>
    </source>
</evidence>
<evidence type="ECO:0000313" key="15">
    <source>
        <dbReference type="Proteomes" id="UP000242287"/>
    </source>
</evidence>
<evidence type="ECO:0000256" key="2">
    <source>
        <dbReference type="ARBA" id="ARBA00004370"/>
    </source>
</evidence>